<comment type="domain">
    <text evidence="7">The PPIase activity resides only in the second parvulin domain. The N-terminal region and the C-terminal tail are necessary and sufficient for the chaperone activity of SurA. The PPIase activity is dispensable for SurA to function as a chaperone. The N-terminal region and the C-terminal tail are also required for porin recognition.</text>
</comment>
<dbReference type="PROSITE" id="PS01096">
    <property type="entry name" value="PPIC_PPIASE_1"/>
    <property type="match status" value="1"/>
</dbReference>
<dbReference type="InterPro" id="IPR023058">
    <property type="entry name" value="PPIase_PpiC_CS"/>
</dbReference>
<dbReference type="Pfam" id="PF13616">
    <property type="entry name" value="Rotamase_3"/>
    <property type="match status" value="1"/>
</dbReference>
<keyword evidence="11" id="KW-1185">Reference proteome</keyword>
<accession>A0A840L2X3</accession>
<keyword evidence="3 7" id="KW-0574">Periplasm</keyword>
<evidence type="ECO:0000256" key="5">
    <source>
        <dbReference type="ARBA" id="ARBA00023186"/>
    </source>
</evidence>
<keyword evidence="1 7" id="KW-0732">Signal</keyword>
<dbReference type="RefSeq" id="WP_246448230.1">
    <property type="nucleotide sequence ID" value="NZ_JACHLP010000002.1"/>
</dbReference>
<proteinExistence type="inferred from homology"/>
<feature type="chain" id="PRO_5033170966" description="Chaperone SurA" evidence="7">
    <location>
        <begin position="26"/>
        <end position="438"/>
    </location>
</feature>
<keyword evidence="6 7" id="KW-0413">Isomerase</keyword>
<evidence type="ECO:0000259" key="9">
    <source>
        <dbReference type="PROSITE" id="PS50198"/>
    </source>
</evidence>
<organism evidence="10 11">
    <name type="scientific">Roseateles oligotrophus</name>
    <dbReference type="NCBI Taxonomy" id="1769250"/>
    <lineage>
        <taxon>Bacteria</taxon>
        <taxon>Pseudomonadati</taxon>
        <taxon>Pseudomonadota</taxon>
        <taxon>Betaproteobacteria</taxon>
        <taxon>Burkholderiales</taxon>
        <taxon>Sphaerotilaceae</taxon>
        <taxon>Roseateles</taxon>
    </lineage>
</organism>
<dbReference type="Pfam" id="PF00639">
    <property type="entry name" value="Rotamase"/>
    <property type="match status" value="1"/>
</dbReference>
<keyword evidence="2 7" id="KW-0677">Repeat</keyword>
<comment type="function">
    <text evidence="7">Chaperone involved in the correct folding and assembly of outer membrane proteins. Recognizes specific patterns of aromatic residues and the orientation of their side chains, which are found more frequently in integral outer membrane proteins. May act in both early periplasmic and late outer membrane-associated steps of protein maturation.</text>
</comment>
<dbReference type="InterPro" id="IPR015391">
    <property type="entry name" value="SurA_N"/>
</dbReference>
<comment type="caution">
    <text evidence="10">The sequence shown here is derived from an EMBL/GenBank/DDBJ whole genome shotgun (WGS) entry which is preliminary data.</text>
</comment>
<evidence type="ECO:0000256" key="4">
    <source>
        <dbReference type="ARBA" id="ARBA00023110"/>
    </source>
</evidence>
<evidence type="ECO:0000256" key="2">
    <source>
        <dbReference type="ARBA" id="ARBA00022737"/>
    </source>
</evidence>
<sequence length="438" mass="48618" precursor="true">MSVRSLTLVGSLLLAGLFAGQAAHAQRRAADLLPGDYIAAVVNQDVVAASEVIQRTEKLKREAAQRGEPTDAQALHKQAIEALIEDRVLVTYARESGAKVDEPELDRVVANVAAQNKLTMEQLKERLKQEGIDYRSFRENMRDQLMSERVREREVQGRIRITDGDIDKYLDERRSVLGKSDQANVAQILVSVPDGADETVVAEKRARAEAALARVKGGEDFAKVAREVSEDANKDKGGEIGLRPVDRLPDLFVEAIKGLGSGELAPKLLRSGAGFHVLKVVERKTGSLTTVVQTRARHVLLRPSAQLTAEVAARRLAEFKRAIETGRTTFEQVARENSEDGSAPEGGDLGWMSPGAFVPEFEQAMDALPLGGISAPVPSRFGMHLIQVQERRNTEIEMKQLRDQARGALRERKYEEAYQEWLKELRARAFVELREWQD</sequence>
<dbReference type="SUPFAM" id="SSF109998">
    <property type="entry name" value="Triger factor/SurA peptide-binding domain-like"/>
    <property type="match status" value="1"/>
</dbReference>
<dbReference type="InterPro" id="IPR027304">
    <property type="entry name" value="Trigger_fact/SurA_dom_sf"/>
</dbReference>
<dbReference type="GO" id="GO:0030288">
    <property type="term" value="C:outer membrane-bounded periplasmic space"/>
    <property type="evidence" value="ECO:0007669"/>
    <property type="project" value="InterPro"/>
</dbReference>
<dbReference type="Gene3D" id="1.10.4030.10">
    <property type="entry name" value="Porin chaperone SurA, peptide-binding domain"/>
    <property type="match status" value="1"/>
</dbReference>
<evidence type="ECO:0000313" key="11">
    <source>
        <dbReference type="Proteomes" id="UP000562027"/>
    </source>
</evidence>
<feature type="coiled-coil region" evidence="8">
    <location>
        <begin position="110"/>
        <end position="140"/>
    </location>
</feature>
<reference evidence="10 11" key="1">
    <citation type="submission" date="2020-08" db="EMBL/GenBank/DDBJ databases">
        <title>Functional genomics of gut bacteria from endangered species of beetles.</title>
        <authorList>
            <person name="Carlos-Shanley C."/>
        </authorList>
    </citation>
    <scope>NUCLEOTIDE SEQUENCE [LARGE SCALE GENOMIC DNA]</scope>
    <source>
        <strain evidence="10 11">S00239</strain>
    </source>
</reference>
<dbReference type="PROSITE" id="PS50198">
    <property type="entry name" value="PPIC_PPIASE_2"/>
    <property type="match status" value="2"/>
</dbReference>
<protein>
    <recommendedName>
        <fullName evidence="7">Chaperone SurA</fullName>
    </recommendedName>
    <alternativeName>
        <fullName evidence="7">Peptidyl-prolyl cis-trans isomerase SurA</fullName>
        <shortName evidence="7">PPIase SurA</shortName>
        <ecNumber evidence="7">5.2.1.8</ecNumber>
    </alternativeName>
    <alternativeName>
        <fullName evidence="7">Rotamase SurA</fullName>
    </alternativeName>
</protein>
<dbReference type="HAMAP" id="MF_01183">
    <property type="entry name" value="Chaperone_SurA"/>
    <property type="match status" value="1"/>
</dbReference>
<gene>
    <name evidence="7" type="primary">surA</name>
    <name evidence="10" type="ORF">HNP55_001339</name>
</gene>
<keyword evidence="4 7" id="KW-0697">Rotamase</keyword>
<dbReference type="InterPro" id="IPR050280">
    <property type="entry name" value="OMP_Chaperone_SurA"/>
</dbReference>
<keyword evidence="8" id="KW-0175">Coiled coil</keyword>
<evidence type="ECO:0000256" key="3">
    <source>
        <dbReference type="ARBA" id="ARBA00022764"/>
    </source>
</evidence>
<feature type="signal peptide" evidence="7">
    <location>
        <begin position="1"/>
        <end position="25"/>
    </location>
</feature>
<dbReference type="GO" id="GO:0003755">
    <property type="term" value="F:peptidyl-prolyl cis-trans isomerase activity"/>
    <property type="evidence" value="ECO:0007669"/>
    <property type="project" value="UniProtKB-UniRule"/>
</dbReference>
<dbReference type="Pfam" id="PF09312">
    <property type="entry name" value="SurA_N"/>
    <property type="match status" value="1"/>
</dbReference>
<dbReference type="AlphaFoldDB" id="A0A840L2X3"/>
<dbReference type="InterPro" id="IPR046357">
    <property type="entry name" value="PPIase_dom_sf"/>
</dbReference>
<dbReference type="GO" id="GO:0042277">
    <property type="term" value="F:peptide binding"/>
    <property type="evidence" value="ECO:0007669"/>
    <property type="project" value="InterPro"/>
</dbReference>
<name>A0A840L2X3_9BURK</name>
<dbReference type="EMBL" id="JACHLP010000002">
    <property type="protein sequence ID" value="MBB4842824.1"/>
    <property type="molecule type" value="Genomic_DNA"/>
</dbReference>
<dbReference type="InterPro" id="IPR000297">
    <property type="entry name" value="PPIase_PpiC"/>
</dbReference>
<dbReference type="Proteomes" id="UP000562027">
    <property type="component" value="Unassembled WGS sequence"/>
</dbReference>
<feature type="domain" description="PpiC" evidence="9">
    <location>
        <begin position="180"/>
        <end position="282"/>
    </location>
</feature>
<comment type="catalytic activity">
    <reaction evidence="7">
        <text>[protein]-peptidylproline (omega=180) = [protein]-peptidylproline (omega=0)</text>
        <dbReference type="Rhea" id="RHEA:16237"/>
        <dbReference type="Rhea" id="RHEA-COMP:10747"/>
        <dbReference type="Rhea" id="RHEA-COMP:10748"/>
        <dbReference type="ChEBI" id="CHEBI:83833"/>
        <dbReference type="ChEBI" id="CHEBI:83834"/>
        <dbReference type="EC" id="5.2.1.8"/>
    </reaction>
</comment>
<dbReference type="GO" id="GO:0050821">
    <property type="term" value="P:protein stabilization"/>
    <property type="evidence" value="ECO:0007669"/>
    <property type="project" value="InterPro"/>
</dbReference>
<dbReference type="EC" id="5.2.1.8" evidence="7"/>
<dbReference type="GO" id="GO:0006457">
    <property type="term" value="P:protein folding"/>
    <property type="evidence" value="ECO:0007669"/>
    <property type="project" value="UniProtKB-UniRule"/>
</dbReference>
<evidence type="ECO:0000256" key="7">
    <source>
        <dbReference type="HAMAP-Rule" id="MF_01183"/>
    </source>
</evidence>
<evidence type="ECO:0000256" key="8">
    <source>
        <dbReference type="SAM" id="Coils"/>
    </source>
</evidence>
<feature type="domain" description="PpiC" evidence="9">
    <location>
        <begin position="291"/>
        <end position="390"/>
    </location>
</feature>
<dbReference type="GO" id="GO:0043165">
    <property type="term" value="P:Gram-negative-bacterium-type cell outer membrane assembly"/>
    <property type="evidence" value="ECO:0007669"/>
    <property type="project" value="InterPro"/>
</dbReference>
<comment type="subcellular location">
    <subcellularLocation>
        <location evidence="7">Periplasm</location>
    </subcellularLocation>
    <text evidence="7">Is capable of associating with the outer membrane.</text>
</comment>
<dbReference type="PANTHER" id="PTHR47637:SF1">
    <property type="entry name" value="CHAPERONE SURA"/>
    <property type="match status" value="1"/>
</dbReference>
<dbReference type="PANTHER" id="PTHR47637">
    <property type="entry name" value="CHAPERONE SURA"/>
    <property type="match status" value="1"/>
</dbReference>
<evidence type="ECO:0000256" key="6">
    <source>
        <dbReference type="ARBA" id="ARBA00023235"/>
    </source>
</evidence>
<evidence type="ECO:0000313" key="10">
    <source>
        <dbReference type="EMBL" id="MBB4842824.1"/>
    </source>
</evidence>
<dbReference type="GO" id="GO:0051082">
    <property type="term" value="F:unfolded protein binding"/>
    <property type="evidence" value="ECO:0007669"/>
    <property type="project" value="UniProtKB-UniRule"/>
</dbReference>
<dbReference type="Gene3D" id="3.10.50.40">
    <property type="match status" value="2"/>
</dbReference>
<dbReference type="InterPro" id="IPR023034">
    <property type="entry name" value="PPIase_SurA"/>
</dbReference>
<dbReference type="SUPFAM" id="SSF54534">
    <property type="entry name" value="FKBP-like"/>
    <property type="match status" value="2"/>
</dbReference>
<keyword evidence="5 7" id="KW-0143">Chaperone</keyword>
<evidence type="ECO:0000256" key="1">
    <source>
        <dbReference type="ARBA" id="ARBA00022729"/>
    </source>
</evidence>